<dbReference type="SUPFAM" id="SSF53756">
    <property type="entry name" value="UDP-Glycosyltransferase/glycogen phosphorylase"/>
    <property type="match status" value="1"/>
</dbReference>
<evidence type="ECO:0000259" key="1">
    <source>
        <dbReference type="Pfam" id="PF00534"/>
    </source>
</evidence>
<dbReference type="GO" id="GO:0016757">
    <property type="term" value="F:glycosyltransferase activity"/>
    <property type="evidence" value="ECO:0007669"/>
    <property type="project" value="UniProtKB-KW"/>
</dbReference>
<dbReference type="InterPro" id="IPR001296">
    <property type="entry name" value="Glyco_trans_1"/>
</dbReference>
<dbReference type="Pfam" id="PF00534">
    <property type="entry name" value="Glycos_transf_1"/>
    <property type="match status" value="1"/>
</dbReference>
<name>A0A517YP92_9BACT</name>
<dbReference type="Proteomes" id="UP000317369">
    <property type="component" value="Chromosome"/>
</dbReference>
<dbReference type="InterPro" id="IPR050194">
    <property type="entry name" value="Glycosyltransferase_grp1"/>
</dbReference>
<reference evidence="2 3" key="1">
    <citation type="submission" date="2019-02" db="EMBL/GenBank/DDBJ databases">
        <title>Deep-cultivation of Planctomycetes and their phenomic and genomic characterization uncovers novel biology.</title>
        <authorList>
            <person name="Wiegand S."/>
            <person name="Jogler M."/>
            <person name="Boedeker C."/>
            <person name="Pinto D."/>
            <person name="Vollmers J."/>
            <person name="Rivas-Marin E."/>
            <person name="Kohn T."/>
            <person name="Peeters S.H."/>
            <person name="Heuer A."/>
            <person name="Rast P."/>
            <person name="Oberbeckmann S."/>
            <person name="Bunk B."/>
            <person name="Jeske O."/>
            <person name="Meyerdierks A."/>
            <person name="Storesund J.E."/>
            <person name="Kallscheuer N."/>
            <person name="Luecker S."/>
            <person name="Lage O.M."/>
            <person name="Pohl T."/>
            <person name="Merkel B.J."/>
            <person name="Hornburger P."/>
            <person name="Mueller R.-W."/>
            <person name="Bruemmer F."/>
            <person name="Labrenz M."/>
            <person name="Spormann A.M."/>
            <person name="Op den Camp H."/>
            <person name="Overmann J."/>
            <person name="Amann R."/>
            <person name="Jetten M.S.M."/>
            <person name="Mascher T."/>
            <person name="Medema M.H."/>
            <person name="Devos D.P."/>
            <person name="Kaster A.-K."/>
            <person name="Ovreas L."/>
            <person name="Rohde M."/>
            <person name="Galperin M.Y."/>
            <person name="Jogler C."/>
        </authorList>
    </citation>
    <scope>NUCLEOTIDE SEQUENCE [LARGE SCALE GENOMIC DNA]</scope>
    <source>
        <strain evidence="2 3">KS4</strain>
    </source>
</reference>
<gene>
    <name evidence="2" type="primary">pimB_1</name>
    <name evidence="2" type="ORF">KS4_00690</name>
</gene>
<protein>
    <submittedName>
        <fullName evidence="2">GDP-mannose-dependent alpha-(1-6)-phosphatidylinositol monomannoside mannosyltransferase</fullName>
    </submittedName>
</protein>
<evidence type="ECO:0000313" key="2">
    <source>
        <dbReference type="EMBL" id="QDU32041.1"/>
    </source>
</evidence>
<dbReference type="KEGG" id="pcor:KS4_00690"/>
<dbReference type="PANTHER" id="PTHR45947">
    <property type="entry name" value="SULFOQUINOVOSYL TRANSFERASE SQD2"/>
    <property type="match status" value="1"/>
</dbReference>
<dbReference type="AlphaFoldDB" id="A0A517YP92"/>
<sequence>MNTCIVHDWIATYAGSEKVVQSIYNTFPQSHLATLFAKPGPLNQMHMSNLPLQTTFLQKLPLASRSHRYLLPLMPFAVEQLDLTPYDLIISSAHAVAKGIITSPDQLHICYMHTPTRYAWDLQNQYLSSKSLKTKLLNPLMRLALHRFRIWDQLAGQRPDLIIANSHYIARRIQKIYKRAAHVIYPPVDVDRFKPQTNRDSFFLTVTRAVPYKRLDLIVRAFNQTNHTLKIVGSGPQLSYLKKIAKPNIQFLEHQPDKTVTELMQTCRAFVFTALEDFGISPVEAMAAGAPVIALGQAGTAETVIHQSTGLLFPEQTPQHLLAAINQFTDTSTNFDPNYIANHAQQFSIQRFESQIKTYIQEQYHLFQERKNEHLQAQPHLLSAASQN</sequence>
<dbReference type="EMBL" id="CP036425">
    <property type="protein sequence ID" value="QDU32041.1"/>
    <property type="molecule type" value="Genomic_DNA"/>
</dbReference>
<feature type="domain" description="Glycosyl transferase family 1" evidence="1">
    <location>
        <begin position="192"/>
        <end position="331"/>
    </location>
</feature>
<accession>A0A517YP92</accession>
<dbReference type="Gene3D" id="3.40.50.2000">
    <property type="entry name" value="Glycogen Phosphorylase B"/>
    <property type="match status" value="2"/>
</dbReference>
<dbReference type="RefSeq" id="WP_145072954.1">
    <property type="nucleotide sequence ID" value="NZ_CP036425.1"/>
</dbReference>
<proteinExistence type="predicted"/>
<dbReference type="OrthoDB" id="9801609at2"/>
<keyword evidence="3" id="KW-1185">Reference proteome</keyword>
<keyword evidence="2" id="KW-0808">Transferase</keyword>
<keyword evidence="2" id="KW-0328">Glycosyltransferase</keyword>
<organism evidence="2 3">
    <name type="scientific">Poriferisphaera corsica</name>
    <dbReference type="NCBI Taxonomy" id="2528020"/>
    <lineage>
        <taxon>Bacteria</taxon>
        <taxon>Pseudomonadati</taxon>
        <taxon>Planctomycetota</taxon>
        <taxon>Phycisphaerae</taxon>
        <taxon>Phycisphaerales</taxon>
        <taxon>Phycisphaeraceae</taxon>
        <taxon>Poriferisphaera</taxon>
    </lineage>
</organism>
<evidence type="ECO:0000313" key="3">
    <source>
        <dbReference type="Proteomes" id="UP000317369"/>
    </source>
</evidence>
<dbReference type="PANTHER" id="PTHR45947:SF3">
    <property type="entry name" value="SULFOQUINOVOSYL TRANSFERASE SQD2"/>
    <property type="match status" value="1"/>
</dbReference>